<evidence type="ECO:0008006" key="3">
    <source>
        <dbReference type="Google" id="ProtNLM"/>
    </source>
</evidence>
<dbReference type="RefSeq" id="WP_147033526.1">
    <property type="nucleotide sequence ID" value="NZ_CP042436.1"/>
</dbReference>
<name>A0A5B8V0B0_9SPHI</name>
<dbReference type="KEGG" id="mgin:FRZ54_19695"/>
<accession>A0A5B8V0B0</accession>
<dbReference type="Proteomes" id="UP000321479">
    <property type="component" value="Chromosome"/>
</dbReference>
<organism evidence="1 2">
    <name type="scientific">Mucilaginibacter ginsenosidivorans</name>
    <dbReference type="NCBI Taxonomy" id="398053"/>
    <lineage>
        <taxon>Bacteria</taxon>
        <taxon>Pseudomonadati</taxon>
        <taxon>Bacteroidota</taxon>
        <taxon>Sphingobacteriia</taxon>
        <taxon>Sphingobacteriales</taxon>
        <taxon>Sphingobacteriaceae</taxon>
        <taxon>Mucilaginibacter</taxon>
    </lineage>
</organism>
<dbReference type="InterPro" id="IPR016024">
    <property type="entry name" value="ARM-type_fold"/>
</dbReference>
<evidence type="ECO:0000313" key="2">
    <source>
        <dbReference type="Proteomes" id="UP000321479"/>
    </source>
</evidence>
<dbReference type="OrthoDB" id="979487at2"/>
<protein>
    <recommendedName>
        <fullName evidence="3">HEAT repeat domain-containing protein</fullName>
    </recommendedName>
</protein>
<reference evidence="1 2" key="1">
    <citation type="journal article" date="2017" name="Curr. Microbiol.">
        <title>Mucilaginibacter ginsenosidivorans sp. nov., Isolated from Soil of Ginseng Field.</title>
        <authorList>
            <person name="Kim M.M."/>
            <person name="Siddiqi M.Z."/>
            <person name="Im W.T."/>
        </authorList>
    </citation>
    <scope>NUCLEOTIDE SEQUENCE [LARGE SCALE GENOMIC DNA]</scope>
    <source>
        <strain evidence="1 2">Gsoil 3017</strain>
    </source>
</reference>
<sequence>MTQLQLIQHISGFENTRFGKLRSKLKEKNFSLHELVDLTFYSDKDVANKASKILEVILFRFPESYIEDIAYLVEHVTEVKCVSCRKHYAKVLKHLTSPEVSKEIRNAVKEIDFEPIIELCFSWLRDPAMIVNVRSSAAETLFNMRHRYPWIAEALSRDMEAMMPAASPMLKAKGGYILSFLHCED</sequence>
<dbReference type="SUPFAM" id="SSF48371">
    <property type="entry name" value="ARM repeat"/>
    <property type="match status" value="1"/>
</dbReference>
<gene>
    <name evidence="1" type="ORF">FRZ54_19695</name>
</gene>
<keyword evidence="2" id="KW-1185">Reference proteome</keyword>
<dbReference type="AlphaFoldDB" id="A0A5B8V0B0"/>
<proteinExistence type="predicted"/>
<dbReference type="EMBL" id="CP042436">
    <property type="protein sequence ID" value="QEC64692.1"/>
    <property type="molecule type" value="Genomic_DNA"/>
</dbReference>
<evidence type="ECO:0000313" key="1">
    <source>
        <dbReference type="EMBL" id="QEC64692.1"/>
    </source>
</evidence>